<feature type="compositionally biased region" description="Low complexity" evidence="1">
    <location>
        <begin position="594"/>
        <end position="603"/>
    </location>
</feature>
<dbReference type="InterPro" id="IPR057893">
    <property type="entry name" value="LRV_2"/>
</dbReference>
<organism evidence="4 5">
    <name type="scientific">Sanguibacter hominis ATCC BAA-789</name>
    <dbReference type="NCBI Taxonomy" id="1312740"/>
    <lineage>
        <taxon>Bacteria</taxon>
        <taxon>Bacillati</taxon>
        <taxon>Actinomycetota</taxon>
        <taxon>Actinomycetes</taxon>
        <taxon>Micrococcales</taxon>
        <taxon>Sanguibacteraceae</taxon>
        <taxon>Sanguibacter</taxon>
    </lineage>
</organism>
<evidence type="ECO:0000313" key="5">
    <source>
        <dbReference type="Proteomes" id="UP000774283"/>
    </source>
</evidence>
<comment type="caution">
    <text evidence="4">The sequence shown here is derived from an EMBL/GenBank/DDBJ whole genome shotgun (WGS) entry which is preliminary data.</text>
</comment>
<sequence length="649" mass="66621">MTDQIQQQAADPRTPGETLARIAYERPDLRATIAANPSAYPELLTWLGAFGDPQVNAAIAARTSAPAAGAAGAPAAGAPGWAPQQQPGAEQAWSAQAQPAVQGWSAPQPQPGAAAWQGQAGGYAGAGGPGVVSYDSGAPERRSRRGLVVGGAVAAGVLVLGGGAWAAKTLIFDKIGGSDSPEAAVTKLVESATDKDILAMYGSLSPAEVSHIKAQYDSFVENAEGNDEYQSALDSYQAVLDAVTLDVTGLEVRSESIAEGVAKVYLDAGSFSLDGDTDKIATEVADLVYEVSSSALGSSMSGAFPLELPDKEETKAEIKADLDESLPAKGDIADLDGQKAYVVAVEEEGSWYVSPYLTLAEYALESAGGTRGTLPAASAVKGFDSPTAAASGLVDATLAYMKSGDPQDLAVALPLAERRLAALYLPKHDGTDLAGLTIENGFAERSKDAAVAKVVFDGFKISYSDQGQTANVTLDPTCVKLDVSGMGSGEICVDKAPLIKEMGMQDASLVALSEGGSWFLSPISSLVDSSTAMGNAMVKLQKEGKLDDQTWIEEQTTALMAYIQEQPGFAMLGSLGGLPGTSYGYEDGTGLDGLTDGSGLSDLPQGDDVLGDSADGTSDAPLTDEEIADLFGENLSEEEIADAFGGAGQ</sequence>
<evidence type="ECO:0000256" key="2">
    <source>
        <dbReference type="SAM" id="Phobius"/>
    </source>
</evidence>
<evidence type="ECO:0000313" key="4">
    <source>
        <dbReference type="EMBL" id="NKX93074.1"/>
    </source>
</evidence>
<name>A0A9X5FF31_9MICO</name>
<dbReference type="EMBL" id="JAAXOW010000002">
    <property type="protein sequence ID" value="NKX93074.1"/>
    <property type="molecule type" value="Genomic_DNA"/>
</dbReference>
<protein>
    <recommendedName>
        <fullName evidence="3">Leucine rich repeat variant domain-containing protein</fullName>
    </recommendedName>
</protein>
<evidence type="ECO:0000259" key="3">
    <source>
        <dbReference type="Pfam" id="PF25591"/>
    </source>
</evidence>
<keyword evidence="2" id="KW-0472">Membrane</keyword>
<gene>
    <name evidence="4" type="ORF">HF995_07265</name>
</gene>
<dbReference type="RefSeq" id="WP_168447159.1">
    <property type="nucleotide sequence ID" value="NZ_JAAXOW010000002.1"/>
</dbReference>
<keyword evidence="2" id="KW-1133">Transmembrane helix</keyword>
<feature type="region of interest" description="Disordered" evidence="1">
    <location>
        <begin position="594"/>
        <end position="624"/>
    </location>
</feature>
<feature type="transmembrane region" description="Helical" evidence="2">
    <location>
        <begin position="147"/>
        <end position="167"/>
    </location>
</feature>
<keyword evidence="5" id="KW-1185">Reference proteome</keyword>
<dbReference type="Proteomes" id="UP000774283">
    <property type="component" value="Unassembled WGS sequence"/>
</dbReference>
<dbReference type="AlphaFoldDB" id="A0A9X5FF31"/>
<keyword evidence="2" id="KW-0812">Transmembrane</keyword>
<accession>A0A9X5FF31</accession>
<reference evidence="4 5" key="1">
    <citation type="submission" date="2020-04" db="EMBL/GenBank/DDBJ databases">
        <title>MicrobeNet Type strains.</title>
        <authorList>
            <person name="Nicholson A.C."/>
        </authorList>
    </citation>
    <scope>NUCLEOTIDE SEQUENCE [LARGE SCALE GENOMIC DNA]</scope>
    <source>
        <strain evidence="4 5">ATCC BAA-789</strain>
    </source>
</reference>
<proteinExistence type="predicted"/>
<dbReference type="Pfam" id="PF25591">
    <property type="entry name" value="LRV_2"/>
    <property type="match status" value="1"/>
</dbReference>
<evidence type="ECO:0000256" key="1">
    <source>
        <dbReference type="SAM" id="MobiDB-lite"/>
    </source>
</evidence>
<feature type="domain" description="Leucine rich repeat variant" evidence="3">
    <location>
        <begin position="4"/>
        <end position="62"/>
    </location>
</feature>